<comment type="caution">
    <text evidence="1">The sequence shown here is derived from an EMBL/GenBank/DDBJ whole genome shotgun (WGS) entry which is preliminary data.</text>
</comment>
<dbReference type="RefSeq" id="WP_211926849.1">
    <property type="nucleotide sequence ID" value="NZ_JAGQFT020000007.1"/>
</dbReference>
<evidence type="ECO:0000313" key="1">
    <source>
        <dbReference type="EMBL" id="MBR0562926.1"/>
    </source>
</evidence>
<dbReference type="SUPFAM" id="SSF53756">
    <property type="entry name" value="UDP-Glycosyltransferase/glycogen phosphorylase"/>
    <property type="match status" value="1"/>
</dbReference>
<dbReference type="AlphaFoldDB" id="A0A8J8AXS1"/>
<gene>
    <name evidence="2" type="ORF">KB893_011880</name>
    <name evidence="1" type="ORF">KB893_10420</name>
</gene>
<evidence type="ECO:0000313" key="2">
    <source>
        <dbReference type="EMBL" id="MBS7457830.1"/>
    </source>
</evidence>
<sequence length="313" mass="34376">MSGPRLWFHRDFGGYTGGHGKVSDYFRHALALGWDARVHFAAGSLTGPENPWHDVPERIEPVFAPQPGDVLFLAGLDWRAVPPDALDACEVVNLIQHVRHAEPADPRFAFLSRRATRICVSEPVFAALVGIGRTQGPLFTIPAAVDLAEVAAFANRHRPPTEGRRIFVDALKQPDLGREIARALARQGWRVDLVERRARRDAYLVRMAAADRAILLPHAAEGFYLPGLEALAMRRPLVLPAFAGAGAYARHEETCLMPAMESEAIVVALARLDDEALRERLVARGAEVAAGFDLPEERAAFAAVLEQVREGVR</sequence>
<evidence type="ECO:0008006" key="4">
    <source>
        <dbReference type="Google" id="ProtNLM"/>
    </source>
</evidence>
<reference evidence="2 3" key="1">
    <citation type="journal article" date="2021" name="Microbiol. Resour. Announc.">
        <title>Draft Genome Sequence of Coralloluteibacterium stylophorae LMG 29479T.</title>
        <authorList>
            <person name="Karlyshev A.V."/>
            <person name="Kudryashova E.B."/>
            <person name="Ariskina E.V."/>
            <person name="Conroy A.P."/>
            <person name="Abidueva E.Y."/>
        </authorList>
    </citation>
    <scope>NUCLEOTIDE SEQUENCE [LARGE SCALE GENOMIC DNA]</scope>
    <source>
        <strain evidence="2 3">LMG 29479</strain>
    </source>
</reference>
<reference evidence="1" key="2">
    <citation type="submission" date="2021-04" db="EMBL/GenBank/DDBJ databases">
        <authorList>
            <person name="Karlyshev A.V."/>
        </authorList>
    </citation>
    <scope>NUCLEOTIDE SEQUENCE</scope>
    <source>
        <strain evidence="1">LMG 29479</strain>
    </source>
</reference>
<dbReference type="Gene3D" id="3.40.50.2000">
    <property type="entry name" value="Glycogen Phosphorylase B"/>
    <property type="match status" value="1"/>
</dbReference>
<keyword evidence="3" id="KW-1185">Reference proteome</keyword>
<evidence type="ECO:0000313" key="3">
    <source>
        <dbReference type="Proteomes" id="UP000675747"/>
    </source>
</evidence>
<protein>
    <recommendedName>
        <fullName evidence="4">Glycosyltransferase family 1 protein</fullName>
    </recommendedName>
</protein>
<dbReference type="Proteomes" id="UP000675747">
    <property type="component" value="Unassembled WGS sequence"/>
</dbReference>
<accession>A0A8J8AXS1</accession>
<dbReference type="EMBL" id="JAGQFT010000084">
    <property type="protein sequence ID" value="MBR0562926.1"/>
    <property type="molecule type" value="Genomic_DNA"/>
</dbReference>
<dbReference type="EMBL" id="JAGQFT020000007">
    <property type="protein sequence ID" value="MBS7457830.1"/>
    <property type="molecule type" value="Genomic_DNA"/>
</dbReference>
<name>A0A8J8AXS1_9GAMM</name>
<organism evidence="1">
    <name type="scientific">Coralloluteibacterium stylophorae</name>
    <dbReference type="NCBI Taxonomy" id="1776034"/>
    <lineage>
        <taxon>Bacteria</taxon>
        <taxon>Pseudomonadati</taxon>
        <taxon>Pseudomonadota</taxon>
        <taxon>Gammaproteobacteria</taxon>
        <taxon>Lysobacterales</taxon>
        <taxon>Lysobacteraceae</taxon>
        <taxon>Coralloluteibacterium</taxon>
    </lineage>
</organism>
<proteinExistence type="predicted"/>